<evidence type="ECO:0000313" key="3">
    <source>
        <dbReference type="Proteomes" id="UP000187429"/>
    </source>
</evidence>
<dbReference type="InterPro" id="IPR033181">
    <property type="entry name" value="Mic26_fungi"/>
</dbReference>
<evidence type="ECO:0000256" key="1">
    <source>
        <dbReference type="RuleBase" id="RU363021"/>
    </source>
</evidence>
<organism evidence="2 3">
    <name type="scientific">Smittium culicis</name>
    <dbReference type="NCBI Taxonomy" id="133412"/>
    <lineage>
        <taxon>Eukaryota</taxon>
        <taxon>Fungi</taxon>
        <taxon>Fungi incertae sedis</taxon>
        <taxon>Zoopagomycota</taxon>
        <taxon>Kickxellomycotina</taxon>
        <taxon>Harpellomycetes</taxon>
        <taxon>Harpellales</taxon>
        <taxon>Legeriomycetaceae</taxon>
        <taxon>Smittium</taxon>
    </lineage>
</organism>
<comment type="function">
    <text evidence="1">Component of the MICOS complex, a large protein complex of the mitochondrial inner membrane that plays crucial roles in the maintenance of crista junctions, inner membrane architecture, and formation of contact sites to the outer membrane.</text>
</comment>
<sequence length="211" mass="23744">MSYITPLKAVSIIALGSSISLFSKPLQAQDLPQTQDYDISVLRKKSIYSQERPVENKPPTKTRLQVLVGDSISTINSNYKYAINEIEKNVDRFIEFEKNAIRVTKEIISNDEKFMPAALVISISTLTAPIITRKSNFILRHTLPLATFLATTSYFFPKTCSNAVNKLNSASPEFNSFSQNVILLKNQSQNSLNDINSKIIDQISNFKSKFN</sequence>
<keyword evidence="1" id="KW-0999">Mitochondrion inner membrane</keyword>
<comment type="subunit">
    <text evidence="1">Component of the mitochondrial contact site and cristae organizing system (MICOS) complex.</text>
</comment>
<proteinExistence type="predicted"/>
<dbReference type="PANTHER" id="PTHR28268:SF1">
    <property type="entry name" value="MICOS SUBUNIT MIC26"/>
    <property type="match status" value="1"/>
</dbReference>
<dbReference type="PANTHER" id="PTHR28268">
    <property type="entry name" value="MICOS SUBUNIT MIC26"/>
    <property type="match status" value="1"/>
</dbReference>
<dbReference type="GO" id="GO:0042407">
    <property type="term" value="P:cristae formation"/>
    <property type="evidence" value="ECO:0007669"/>
    <property type="project" value="InterPro"/>
</dbReference>
<dbReference type="EMBL" id="LSSM01004312">
    <property type="protein sequence ID" value="OMJ15251.1"/>
    <property type="molecule type" value="Genomic_DNA"/>
</dbReference>
<gene>
    <name evidence="2" type="ORF">AYI69_g8259</name>
</gene>
<dbReference type="Proteomes" id="UP000187429">
    <property type="component" value="Unassembled WGS sequence"/>
</dbReference>
<dbReference type="GO" id="GO:0061617">
    <property type="term" value="C:MICOS complex"/>
    <property type="evidence" value="ECO:0007669"/>
    <property type="project" value="UniProtKB-UniRule"/>
</dbReference>
<keyword evidence="1" id="KW-0496">Mitochondrion</keyword>
<keyword evidence="1" id="KW-0472">Membrane</keyword>
<comment type="caution">
    <text evidence="2">The sequence shown here is derived from an EMBL/GenBank/DDBJ whole genome shotgun (WGS) entry which is preliminary data.</text>
</comment>
<keyword evidence="3" id="KW-1185">Reference proteome</keyword>
<dbReference type="Pfam" id="PF09769">
    <property type="entry name" value="ApoO"/>
    <property type="match status" value="1"/>
</dbReference>
<dbReference type="AlphaFoldDB" id="A0A1R1XKT2"/>
<dbReference type="InterPro" id="IPR019166">
    <property type="entry name" value="MIC26/MIC27"/>
</dbReference>
<protein>
    <recommendedName>
        <fullName evidence="1">MICOS complex subunit</fullName>
    </recommendedName>
</protein>
<comment type="subcellular location">
    <subcellularLocation>
        <location evidence="1">Mitochondrion inner membrane</location>
    </subcellularLocation>
</comment>
<reference evidence="3" key="1">
    <citation type="submission" date="2017-01" db="EMBL/GenBank/DDBJ databases">
        <authorList>
            <person name="Wang Y."/>
            <person name="White M."/>
            <person name="Kvist S."/>
            <person name="Moncalvo J.-M."/>
        </authorList>
    </citation>
    <scope>NUCLEOTIDE SEQUENCE [LARGE SCALE GENOMIC DNA]</scope>
    <source>
        <strain evidence="3">ID-206-W2</strain>
    </source>
</reference>
<evidence type="ECO:0000313" key="2">
    <source>
        <dbReference type="EMBL" id="OMJ15251.1"/>
    </source>
</evidence>
<dbReference type="OrthoDB" id="2399148at2759"/>
<accession>A0A1R1XKT2</accession>
<dbReference type="GO" id="GO:0044284">
    <property type="term" value="C:mitochondrial crista junction"/>
    <property type="evidence" value="ECO:0007669"/>
    <property type="project" value="TreeGrafter"/>
</dbReference>
<name>A0A1R1XKT2_9FUNG</name>